<accession>A0A1A8R6V2</accession>
<sequence>ATGRAGRPAGVRVRLQQDVHLGVAQGRVARPKTGLSLMCNLLFITNILFSYIVSTSQLSSEESIQLMWSRCWCQEHQCRFSGCAF</sequence>
<evidence type="ECO:0000313" key="2">
    <source>
        <dbReference type="EMBL" id="SBS00979.1"/>
    </source>
</evidence>
<protein>
    <submittedName>
        <fullName evidence="2">Iodothyronine deiodinase</fullName>
    </submittedName>
</protein>
<feature type="transmembrane region" description="Helical" evidence="1">
    <location>
        <begin position="35"/>
        <end position="53"/>
    </location>
</feature>
<keyword evidence="1" id="KW-1133">Transmembrane helix</keyword>
<reference evidence="2" key="1">
    <citation type="submission" date="2016-05" db="EMBL/GenBank/DDBJ databases">
        <authorList>
            <person name="Lavstsen T."/>
            <person name="Jespersen J.S."/>
        </authorList>
    </citation>
    <scope>NUCLEOTIDE SEQUENCE</scope>
    <source>
        <tissue evidence="2">Brain</tissue>
    </source>
</reference>
<gene>
    <name evidence="2" type="primary">OLA.15322</name>
</gene>
<dbReference type="EMBL" id="HAEH01014774">
    <property type="protein sequence ID" value="SBS00979.1"/>
    <property type="molecule type" value="Transcribed_RNA"/>
</dbReference>
<keyword evidence="1" id="KW-0472">Membrane</keyword>
<organism evidence="2">
    <name type="scientific">Nothobranchius rachovii</name>
    <name type="common">bluefin notho</name>
    <dbReference type="NCBI Taxonomy" id="451742"/>
    <lineage>
        <taxon>Eukaryota</taxon>
        <taxon>Metazoa</taxon>
        <taxon>Chordata</taxon>
        <taxon>Craniata</taxon>
        <taxon>Vertebrata</taxon>
        <taxon>Euteleostomi</taxon>
        <taxon>Actinopterygii</taxon>
        <taxon>Neopterygii</taxon>
        <taxon>Teleostei</taxon>
        <taxon>Neoteleostei</taxon>
        <taxon>Acanthomorphata</taxon>
        <taxon>Ovalentaria</taxon>
        <taxon>Atherinomorphae</taxon>
        <taxon>Cyprinodontiformes</taxon>
        <taxon>Nothobranchiidae</taxon>
        <taxon>Nothobranchius</taxon>
    </lineage>
</organism>
<name>A0A1A8R6V2_9TELE</name>
<feature type="non-terminal residue" evidence="2">
    <location>
        <position position="1"/>
    </location>
</feature>
<keyword evidence="1" id="KW-0812">Transmembrane</keyword>
<feature type="non-terminal residue" evidence="2">
    <location>
        <position position="85"/>
    </location>
</feature>
<reference evidence="2" key="2">
    <citation type="submission" date="2016-06" db="EMBL/GenBank/DDBJ databases">
        <title>The genome of a short-lived fish provides insights into sex chromosome evolution and the genetic control of aging.</title>
        <authorList>
            <person name="Reichwald K."/>
            <person name="Felder M."/>
            <person name="Petzold A."/>
            <person name="Koch P."/>
            <person name="Groth M."/>
            <person name="Platzer M."/>
        </authorList>
    </citation>
    <scope>NUCLEOTIDE SEQUENCE</scope>
    <source>
        <tissue evidence="2">Brain</tissue>
    </source>
</reference>
<dbReference type="AlphaFoldDB" id="A0A1A8R6V2"/>
<proteinExistence type="predicted"/>
<evidence type="ECO:0000256" key="1">
    <source>
        <dbReference type="SAM" id="Phobius"/>
    </source>
</evidence>